<keyword evidence="3" id="KW-0539">Nucleus</keyword>
<comment type="subcellular location">
    <subcellularLocation>
        <location evidence="1">Nucleus</location>
    </subcellularLocation>
</comment>
<evidence type="ECO:0000313" key="7">
    <source>
        <dbReference type="EMBL" id="KAJ8600841.1"/>
    </source>
</evidence>
<feature type="region of interest" description="Disordered" evidence="5">
    <location>
        <begin position="410"/>
        <end position="495"/>
    </location>
</feature>
<evidence type="ECO:0000256" key="4">
    <source>
        <dbReference type="PROSITE-ProRule" id="PRU00175"/>
    </source>
</evidence>
<dbReference type="PROSITE" id="PS50089">
    <property type="entry name" value="ZF_RING_2"/>
    <property type="match status" value="1"/>
</dbReference>
<dbReference type="InterPro" id="IPR036390">
    <property type="entry name" value="WH_DNA-bd_sf"/>
</dbReference>
<dbReference type="Proteomes" id="UP001230188">
    <property type="component" value="Unassembled WGS sequence"/>
</dbReference>
<sequence length="584" mass="65397">MMQDKGQEIINSANCRGSRWANAPAAGPAPRSSEALAAAHAAGIVAGTPYEWHQGFQPFLLEGGTPISLTSQYHPISRDAVFGQNNARPAKRKRKYKQRDPKIPVPFLGSLVQMFRKKLTAYFRHGNYNSFIRQLNNFGFNKVEDLNATYIRYVRVQGKKVRTIQALLELRPRERKTPASSNSFPNGKTAVDLTQPMTPEVSVITVPVPQQQQAALIRQIHDHHIKQQQQPDQPRMPARQQTNNASDTVSWTSPSRLRQHPLLQNPAPRIPSKQRHLRQIPHLELEQAHQSRRHEHHHQLAAQQQQLLLRHLVSQQQIGFRQDHPALNRRDRAQLIDSSFSPPESTHLTDVNDCSPDNVFATGSSQQDFRAPVPTRPSFKPEICDAEALLSLRGKKLSAGKLRFSARVNNMSNDDDDTAAKNQHCLPPDKTPTLQPNRVVESSRPQLVVEQSGGSRQNLPSLFQQAQPKKNPATAPPLTTLSSSSATTPTESHPSRKLVVCELQRKVALLEHEKNKAVTEAMALHATFDGLRTCVKCFNKPRVCVFSPCGHFVLCLSCAKAHPDAATTCFFCRKNLMLNKDHPS</sequence>
<evidence type="ECO:0000259" key="6">
    <source>
        <dbReference type="PROSITE" id="PS50089"/>
    </source>
</evidence>
<evidence type="ECO:0000256" key="2">
    <source>
        <dbReference type="ARBA" id="ARBA00023125"/>
    </source>
</evidence>
<reference evidence="7" key="1">
    <citation type="submission" date="2023-01" db="EMBL/GenBank/DDBJ databases">
        <title>Metagenome sequencing of chrysophaentin producing Chrysophaeum taylorii.</title>
        <authorList>
            <person name="Davison J."/>
            <person name="Bewley C."/>
        </authorList>
    </citation>
    <scope>NUCLEOTIDE SEQUENCE</scope>
    <source>
        <strain evidence="7">NIES-1699</strain>
    </source>
</reference>
<evidence type="ECO:0000256" key="5">
    <source>
        <dbReference type="SAM" id="MobiDB-lite"/>
    </source>
</evidence>
<comment type="caution">
    <text evidence="7">The sequence shown here is derived from an EMBL/GenBank/DDBJ whole genome shotgun (WGS) entry which is preliminary data.</text>
</comment>
<dbReference type="GO" id="GO:0043565">
    <property type="term" value="F:sequence-specific DNA binding"/>
    <property type="evidence" value="ECO:0007669"/>
    <property type="project" value="InterPro"/>
</dbReference>
<proteinExistence type="predicted"/>
<dbReference type="AlphaFoldDB" id="A0AAD7XJP1"/>
<feature type="domain" description="RING-type" evidence="6">
    <location>
        <begin position="534"/>
        <end position="573"/>
    </location>
</feature>
<dbReference type="InterPro" id="IPR013083">
    <property type="entry name" value="Znf_RING/FYVE/PHD"/>
</dbReference>
<dbReference type="InterPro" id="IPR001841">
    <property type="entry name" value="Znf_RING"/>
</dbReference>
<dbReference type="Pfam" id="PF00447">
    <property type="entry name" value="HSF_DNA-bind"/>
    <property type="match status" value="1"/>
</dbReference>
<feature type="compositionally biased region" description="Low complexity" evidence="5">
    <location>
        <begin position="472"/>
        <end position="490"/>
    </location>
</feature>
<feature type="compositionally biased region" description="Polar residues" evidence="5">
    <location>
        <begin position="242"/>
        <end position="256"/>
    </location>
</feature>
<evidence type="ECO:0000313" key="8">
    <source>
        <dbReference type="Proteomes" id="UP001230188"/>
    </source>
</evidence>
<dbReference type="SUPFAM" id="SSF46785">
    <property type="entry name" value="Winged helix' DNA-binding domain"/>
    <property type="match status" value="1"/>
</dbReference>
<feature type="compositionally biased region" description="Low complexity" evidence="5">
    <location>
        <begin position="227"/>
        <end position="241"/>
    </location>
</feature>
<gene>
    <name evidence="7" type="ORF">CTAYLR_008506</name>
</gene>
<accession>A0AAD7XJP1</accession>
<dbReference type="Gene3D" id="1.10.10.10">
    <property type="entry name" value="Winged helix-like DNA-binding domain superfamily/Winged helix DNA-binding domain"/>
    <property type="match status" value="1"/>
</dbReference>
<keyword evidence="2" id="KW-0238">DNA-binding</keyword>
<dbReference type="InterPro" id="IPR000232">
    <property type="entry name" value="HSF_DNA-bd"/>
</dbReference>
<dbReference type="Pfam" id="PF13920">
    <property type="entry name" value="zf-C3HC4_3"/>
    <property type="match status" value="1"/>
</dbReference>
<evidence type="ECO:0000256" key="3">
    <source>
        <dbReference type="ARBA" id="ARBA00023242"/>
    </source>
</evidence>
<dbReference type="InterPro" id="IPR036388">
    <property type="entry name" value="WH-like_DNA-bd_sf"/>
</dbReference>
<evidence type="ECO:0000256" key="1">
    <source>
        <dbReference type="ARBA" id="ARBA00004123"/>
    </source>
</evidence>
<keyword evidence="4" id="KW-0862">Zinc</keyword>
<keyword evidence="4" id="KW-0479">Metal-binding</keyword>
<feature type="compositionally biased region" description="Polar residues" evidence="5">
    <location>
        <begin position="452"/>
        <end position="468"/>
    </location>
</feature>
<dbReference type="GO" id="GO:0008270">
    <property type="term" value="F:zinc ion binding"/>
    <property type="evidence" value="ECO:0007669"/>
    <property type="project" value="UniProtKB-KW"/>
</dbReference>
<dbReference type="GO" id="GO:0003700">
    <property type="term" value="F:DNA-binding transcription factor activity"/>
    <property type="evidence" value="ECO:0007669"/>
    <property type="project" value="InterPro"/>
</dbReference>
<dbReference type="Gene3D" id="3.30.40.10">
    <property type="entry name" value="Zinc/RING finger domain, C3HC4 (zinc finger)"/>
    <property type="match status" value="1"/>
</dbReference>
<protein>
    <recommendedName>
        <fullName evidence="6">RING-type domain-containing protein</fullName>
    </recommendedName>
</protein>
<dbReference type="EMBL" id="JAQMWT010000470">
    <property type="protein sequence ID" value="KAJ8600841.1"/>
    <property type="molecule type" value="Genomic_DNA"/>
</dbReference>
<keyword evidence="4" id="KW-0863">Zinc-finger</keyword>
<dbReference type="GO" id="GO:0005634">
    <property type="term" value="C:nucleus"/>
    <property type="evidence" value="ECO:0007669"/>
    <property type="project" value="UniProtKB-SubCell"/>
</dbReference>
<name>A0AAD7XJP1_9STRA</name>
<keyword evidence="8" id="KW-1185">Reference proteome</keyword>
<organism evidence="7 8">
    <name type="scientific">Chrysophaeum taylorii</name>
    <dbReference type="NCBI Taxonomy" id="2483200"/>
    <lineage>
        <taxon>Eukaryota</taxon>
        <taxon>Sar</taxon>
        <taxon>Stramenopiles</taxon>
        <taxon>Ochrophyta</taxon>
        <taxon>Pelagophyceae</taxon>
        <taxon>Pelagomonadales</taxon>
        <taxon>Pelagomonadaceae</taxon>
        <taxon>Chrysophaeum</taxon>
    </lineage>
</organism>
<feature type="region of interest" description="Disordered" evidence="5">
    <location>
        <begin position="223"/>
        <end position="276"/>
    </location>
</feature>